<feature type="compositionally biased region" description="Polar residues" evidence="2">
    <location>
        <begin position="8"/>
        <end position="20"/>
    </location>
</feature>
<dbReference type="GO" id="GO:0003743">
    <property type="term" value="F:translation initiation factor activity"/>
    <property type="evidence" value="ECO:0007669"/>
    <property type="project" value="UniProtKB-KW"/>
</dbReference>
<accession>A0A5C3KQF5</accession>
<comment type="similarity">
    <text evidence="1">Belongs to the RRN3 family.</text>
</comment>
<dbReference type="OrthoDB" id="26970at2759"/>
<dbReference type="GO" id="GO:0005634">
    <property type="term" value="C:nucleus"/>
    <property type="evidence" value="ECO:0007669"/>
    <property type="project" value="TreeGrafter"/>
</dbReference>
<keyword evidence="3" id="KW-0648">Protein biosynthesis</keyword>
<name>A0A5C3KQF5_COPMA</name>
<feature type="compositionally biased region" description="Polar residues" evidence="2">
    <location>
        <begin position="775"/>
        <end position="785"/>
    </location>
</feature>
<reference evidence="3 4" key="1">
    <citation type="journal article" date="2019" name="Nat. Ecol. Evol.">
        <title>Megaphylogeny resolves global patterns of mushroom evolution.</title>
        <authorList>
            <person name="Varga T."/>
            <person name="Krizsan K."/>
            <person name="Foldi C."/>
            <person name="Dima B."/>
            <person name="Sanchez-Garcia M."/>
            <person name="Sanchez-Ramirez S."/>
            <person name="Szollosi G.J."/>
            <person name="Szarkandi J.G."/>
            <person name="Papp V."/>
            <person name="Albert L."/>
            <person name="Andreopoulos W."/>
            <person name="Angelini C."/>
            <person name="Antonin V."/>
            <person name="Barry K.W."/>
            <person name="Bougher N.L."/>
            <person name="Buchanan P."/>
            <person name="Buyck B."/>
            <person name="Bense V."/>
            <person name="Catcheside P."/>
            <person name="Chovatia M."/>
            <person name="Cooper J."/>
            <person name="Damon W."/>
            <person name="Desjardin D."/>
            <person name="Finy P."/>
            <person name="Geml J."/>
            <person name="Haridas S."/>
            <person name="Hughes K."/>
            <person name="Justo A."/>
            <person name="Karasinski D."/>
            <person name="Kautmanova I."/>
            <person name="Kiss B."/>
            <person name="Kocsube S."/>
            <person name="Kotiranta H."/>
            <person name="LaButti K.M."/>
            <person name="Lechner B.E."/>
            <person name="Liimatainen K."/>
            <person name="Lipzen A."/>
            <person name="Lukacs Z."/>
            <person name="Mihaltcheva S."/>
            <person name="Morgado L.N."/>
            <person name="Niskanen T."/>
            <person name="Noordeloos M.E."/>
            <person name="Ohm R.A."/>
            <person name="Ortiz-Santana B."/>
            <person name="Ovrebo C."/>
            <person name="Racz N."/>
            <person name="Riley R."/>
            <person name="Savchenko A."/>
            <person name="Shiryaev A."/>
            <person name="Soop K."/>
            <person name="Spirin V."/>
            <person name="Szebenyi C."/>
            <person name="Tomsovsky M."/>
            <person name="Tulloss R.E."/>
            <person name="Uehling J."/>
            <person name="Grigoriev I.V."/>
            <person name="Vagvolgyi C."/>
            <person name="Papp T."/>
            <person name="Martin F.M."/>
            <person name="Miettinen O."/>
            <person name="Hibbett D.S."/>
            <person name="Nagy L.G."/>
        </authorList>
    </citation>
    <scope>NUCLEOTIDE SEQUENCE [LARGE SCALE GENOMIC DNA]</scope>
    <source>
        <strain evidence="3 4">CBS 121175</strain>
    </source>
</reference>
<evidence type="ECO:0000256" key="2">
    <source>
        <dbReference type="SAM" id="MobiDB-lite"/>
    </source>
</evidence>
<evidence type="ECO:0000313" key="3">
    <source>
        <dbReference type="EMBL" id="TFK22355.1"/>
    </source>
</evidence>
<keyword evidence="3" id="KW-0396">Initiation factor</keyword>
<keyword evidence="4" id="KW-1185">Reference proteome</keyword>
<dbReference type="STRING" id="230819.A0A5C3KQF5"/>
<dbReference type="AlphaFoldDB" id="A0A5C3KQF5"/>
<dbReference type="Proteomes" id="UP000307440">
    <property type="component" value="Unassembled WGS sequence"/>
</dbReference>
<feature type="region of interest" description="Disordered" evidence="2">
    <location>
        <begin position="1"/>
        <end position="47"/>
    </location>
</feature>
<dbReference type="GO" id="GO:0001181">
    <property type="term" value="F:RNA polymerase I general transcription initiation factor activity"/>
    <property type="evidence" value="ECO:0007669"/>
    <property type="project" value="InterPro"/>
</dbReference>
<evidence type="ECO:0000313" key="4">
    <source>
        <dbReference type="Proteomes" id="UP000307440"/>
    </source>
</evidence>
<sequence length="794" mass="88742">MDPHSRRSQFNQRQPRSGPQTRLIDTMPLKDPLANPLKSAPKSKAPEQTAALLMRRPIATNSRIKQGENLRRDMYLAFVNNALRERSQGKSGPFDELVNQFALKPSSADSLQNQPGQLRFWILALSHVVSRLERSHSALVEAIVNMPWTTLDSVTVKSYTVFIGMLLSARPEYLSLVLSKIVQGFTHQSGIQALDVGMPEGSSKPLTRRVVYDRLHYLLSHILSLIPTLPSTLQPLLVRHFPHKRQNQLAQTTYIRNMLRISTYCPELADKILATIIDRAIQIDVEIQVELEELDDEEDDAPMAGVFEFDPFDVVVGQEGEGWDSDEENGNDDGDDIGDDFSDISSEGEDPDDANHVELPTNVKHVQDMVKKLDAILTLMFEHFRRTLTQPQPPPPEEPTSSPEPPSSSTQLDPEIPVPPSTQNSETSRSEVVRMTFDALLSIFDRTILNTFKSRYTQFLIFWYTSLDHEFADIFQGMLVDRALFSPTHISATSNPSSTAELTRAAAASYIGSFVSRATFVDKEGTRRVVGVLCDYLSAHLDGVDEAIREQGSSWIASTTPSQHTIFYAVAQAVFLIFCFRWRDLQEELDLDDDPLSSPSRAVKDKWIPHLHVLKRVVLSALNPLKICSTGVVMQFAKVAHQTDFVYCYSILESNKRSEYCSTSNGTSSTGAAQSSMLRGRLNEELNTFFPFDPYRLPKSNVYIQDVYREWSSVAIGEEDDDDDEEEFVDSSDEEDDRTSQSGASSNGYLDIPRANKQDDDDGGLGSSLVAMSISPRTSGNTSIVMGSIPKPLC</sequence>
<dbReference type="GO" id="GO:0001042">
    <property type="term" value="F:RNA polymerase I core binding"/>
    <property type="evidence" value="ECO:0007669"/>
    <property type="project" value="TreeGrafter"/>
</dbReference>
<feature type="region of interest" description="Disordered" evidence="2">
    <location>
        <begin position="715"/>
        <end position="794"/>
    </location>
</feature>
<dbReference type="GO" id="GO:0006361">
    <property type="term" value="P:transcription initiation at RNA polymerase I promoter"/>
    <property type="evidence" value="ECO:0007669"/>
    <property type="project" value="InterPro"/>
</dbReference>
<organism evidence="3 4">
    <name type="scientific">Coprinopsis marcescibilis</name>
    <name type="common">Agaric fungus</name>
    <name type="synonym">Psathyrella marcescibilis</name>
    <dbReference type="NCBI Taxonomy" id="230819"/>
    <lineage>
        <taxon>Eukaryota</taxon>
        <taxon>Fungi</taxon>
        <taxon>Dikarya</taxon>
        <taxon>Basidiomycota</taxon>
        <taxon>Agaricomycotina</taxon>
        <taxon>Agaricomycetes</taxon>
        <taxon>Agaricomycetidae</taxon>
        <taxon>Agaricales</taxon>
        <taxon>Agaricineae</taxon>
        <taxon>Psathyrellaceae</taxon>
        <taxon>Coprinopsis</taxon>
    </lineage>
</organism>
<feature type="compositionally biased region" description="Acidic residues" evidence="2">
    <location>
        <begin position="321"/>
        <end position="352"/>
    </location>
</feature>
<protein>
    <submittedName>
        <fullName evidence="3">RNA polymerase I-specific transcription initiation factor RRN3</fullName>
    </submittedName>
</protein>
<dbReference type="PANTHER" id="PTHR12790:SF0">
    <property type="entry name" value="RNA POLYMERASE I-SPECIFIC TRANSCRIPTION INITIATION FACTOR RRN3-RELATED"/>
    <property type="match status" value="1"/>
</dbReference>
<feature type="region of interest" description="Disordered" evidence="2">
    <location>
        <begin position="388"/>
        <end position="430"/>
    </location>
</feature>
<proteinExistence type="inferred from homology"/>
<gene>
    <name evidence="3" type="ORF">FA15DRAFT_671655</name>
</gene>
<evidence type="ECO:0000256" key="1">
    <source>
        <dbReference type="ARBA" id="ARBA00010098"/>
    </source>
</evidence>
<feature type="compositionally biased region" description="Pro residues" evidence="2">
    <location>
        <begin position="391"/>
        <end position="406"/>
    </location>
</feature>
<feature type="region of interest" description="Disordered" evidence="2">
    <location>
        <begin position="318"/>
        <end position="357"/>
    </location>
</feature>
<dbReference type="Pfam" id="PF05327">
    <property type="entry name" value="RRN3"/>
    <property type="match status" value="1"/>
</dbReference>
<dbReference type="InterPro" id="IPR007991">
    <property type="entry name" value="RNA_pol_I_trans_ini_fac_RRN3"/>
</dbReference>
<dbReference type="PANTHER" id="PTHR12790">
    <property type="entry name" value="TRANSCRIPTION INITIATION FACTOR IA RRN3"/>
    <property type="match status" value="1"/>
</dbReference>
<feature type="compositionally biased region" description="Acidic residues" evidence="2">
    <location>
        <begin position="717"/>
        <end position="737"/>
    </location>
</feature>
<dbReference type="EMBL" id="ML210243">
    <property type="protein sequence ID" value="TFK22355.1"/>
    <property type="molecule type" value="Genomic_DNA"/>
</dbReference>